<dbReference type="Proteomes" id="UP000037727">
    <property type="component" value="Unassembled WGS sequence"/>
</dbReference>
<proteinExistence type="predicted"/>
<gene>
    <name evidence="1" type="ORF">AM629_18810</name>
</gene>
<evidence type="ECO:0000313" key="2">
    <source>
        <dbReference type="Proteomes" id="UP000037727"/>
    </source>
</evidence>
<sequence length="101" mass="11462">MVCCSFPQEKNGRSLSVNGTYGPILESKNTRINNDDILKQFMPIANGMHNTAPVRIKNLDKRNPLIVCLNRANPEKMLLAYAIMAQHHPVNQIMNQQSSWK</sequence>
<name>A0ABR5K7K2_9GAMM</name>
<accession>A0ABR5K7K2</accession>
<organism evidence="1 2">
    <name type="scientific">Photorhabdus heterorhabditis</name>
    <dbReference type="NCBI Taxonomy" id="880156"/>
    <lineage>
        <taxon>Bacteria</taxon>
        <taxon>Pseudomonadati</taxon>
        <taxon>Pseudomonadota</taxon>
        <taxon>Gammaproteobacteria</taxon>
        <taxon>Enterobacterales</taxon>
        <taxon>Morganellaceae</taxon>
        <taxon>Photorhabdus</taxon>
    </lineage>
</organism>
<evidence type="ECO:0000313" key="1">
    <source>
        <dbReference type="EMBL" id="KOY60541.1"/>
    </source>
</evidence>
<keyword evidence="2" id="KW-1185">Reference proteome</keyword>
<protein>
    <submittedName>
        <fullName evidence="1">Uncharacterized protein</fullName>
    </submittedName>
</protein>
<comment type="caution">
    <text evidence="1">The sequence shown here is derived from an EMBL/GenBank/DDBJ whole genome shotgun (WGS) entry which is preliminary data.</text>
</comment>
<dbReference type="RefSeq" id="WP_054481001.1">
    <property type="nucleotide sequence ID" value="NZ_CAWMRL010000079.1"/>
</dbReference>
<dbReference type="EMBL" id="LJCS01000079">
    <property type="protein sequence ID" value="KOY60541.1"/>
    <property type="molecule type" value="Genomic_DNA"/>
</dbReference>
<reference evidence="1 2" key="1">
    <citation type="submission" date="2015-09" db="EMBL/GenBank/DDBJ databases">
        <title>Draft genome sequence and assembly of Photorhabdus sp. VMG, a bacterial symbiont associated with Heterorhabditis zealandica.</title>
        <authorList>
            <person name="Naidoo S."/>
            <person name="Featherston J."/>
            <person name="Mothupi B."/>
            <person name="Gray V.M."/>
        </authorList>
    </citation>
    <scope>NUCLEOTIDE SEQUENCE [LARGE SCALE GENOMIC DNA]</scope>
    <source>
        <strain evidence="1 2">VMG</strain>
    </source>
</reference>